<keyword evidence="9 10" id="KW-0624">Polysaccharide degradation</keyword>
<evidence type="ECO:0000256" key="4">
    <source>
        <dbReference type="ARBA" id="ARBA00022525"/>
    </source>
</evidence>
<dbReference type="AlphaFoldDB" id="A0A9P5GY04"/>
<comment type="catalytic activity">
    <reaction evidence="1 10">
        <text>Endohydrolysis of beta-(1-&gt;4)-linkages between D-glucosamine residues in a partly acetylated chitosan.</text>
        <dbReference type="EC" id="3.2.1.132"/>
    </reaction>
</comment>
<evidence type="ECO:0000256" key="7">
    <source>
        <dbReference type="ARBA" id="ARBA00023277"/>
    </source>
</evidence>
<dbReference type="InterPro" id="IPR009939">
    <property type="entry name" value="Chitosanase_fungal"/>
</dbReference>
<keyword evidence="6 10" id="KW-0378">Hydrolase</keyword>
<comment type="similarity">
    <text evidence="3 10">Belongs to the glycosyl hydrolase 75 family.</text>
</comment>
<keyword evidence="13" id="KW-1185">Reference proteome</keyword>
<feature type="region of interest" description="Disordered" evidence="11">
    <location>
        <begin position="256"/>
        <end position="290"/>
    </location>
</feature>
<reference evidence="12" key="1">
    <citation type="submission" date="2020-03" db="EMBL/GenBank/DDBJ databases">
        <title>Draft Genome Sequence of Cylindrodendrum hubeiense.</title>
        <authorList>
            <person name="Buettner E."/>
            <person name="Kellner H."/>
        </authorList>
    </citation>
    <scope>NUCLEOTIDE SEQUENCE</scope>
    <source>
        <strain evidence="12">IHI 201604</strain>
    </source>
</reference>
<evidence type="ECO:0000256" key="3">
    <source>
        <dbReference type="ARBA" id="ARBA00007799"/>
    </source>
</evidence>
<dbReference type="OrthoDB" id="4756206at2759"/>
<evidence type="ECO:0000256" key="1">
    <source>
        <dbReference type="ARBA" id="ARBA00000405"/>
    </source>
</evidence>
<dbReference type="GO" id="GO:0005576">
    <property type="term" value="C:extracellular region"/>
    <property type="evidence" value="ECO:0007669"/>
    <property type="project" value="UniProtKB-SubCell"/>
</dbReference>
<organism evidence="12 13">
    <name type="scientific">Cylindrodendrum hubeiense</name>
    <dbReference type="NCBI Taxonomy" id="595255"/>
    <lineage>
        <taxon>Eukaryota</taxon>
        <taxon>Fungi</taxon>
        <taxon>Dikarya</taxon>
        <taxon>Ascomycota</taxon>
        <taxon>Pezizomycotina</taxon>
        <taxon>Sordariomycetes</taxon>
        <taxon>Hypocreomycetidae</taxon>
        <taxon>Hypocreales</taxon>
        <taxon>Nectriaceae</taxon>
        <taxon>Cylindrodendrum</taxon>
    </lineage>
</organism>
<comment type="caution">
    <text evidence="12">The sequence shown here is derived from an EMBL/GenBank/DDBJ whole genome shotgun (WGS) entry which is preliminary data.</text>
</comment>
<gene>
    <name evidence="12" type="ORF">G7Z17_g10904</name>
</gene>
<keyword evidence="7" id="KW-0119">Carbohydrate metabolism</keyword>
<feature type="compositionally biased region" description="Low complexity" evidence="11">
    <location>
        <begin position="258"/>
        <end position="288"/>
    </location>
</feature>
<keyword evidence="8 10" id="KW-0326">Glycosidase</keyword>
<accession>A0A9P5GY04</accession>
<feature type="signal peptide" evidence="10">
    <location>
        <begin position="1"/>
        <end position="20"/>
    </location>
</feature>
<protein>
    <recommendedName>
        <fullName evidence="10">Endo-chitosanase</fullName>
        <ecNumber evidence="10">3.2.1.132</ecNumber>
    </recommendedName>
</protein>
<name>A0A9P5GY04_9HYPO</name>
<evidence type="ECO:0000256" key="6">
    <source>
        <dbReference type="ARBA" id="ARBA00022801"/>
    </source>
</evidence>
<evidence type="ECO:0000256" key="10">
    <source>
        <dbReference type="RuleBase" id="RU361208"/>
    </source>
</evidence>
<dbReference type="EC" id="3.2.1.132" evidence="10"/>
<sequence>MSSLRAPLVAASVLLGIASARSIPDNVKTFYDAVVAQGSCSNALASGFYSEDGDSGDFDYCGDHLDDYNVIYLQGKSGSLVNIDIDCDGIQGSSADDGRCGSSGDTQSQTSFMDTLAGYGTGNKDLDANIHPYVVFGNVGSKSNWATFDPQEHGIEPLSLMAVVCGDKLIYGVWGDENGDDGEYPMVGEASISLATACYGDSMNGNNGHAENDVLFIAFPGSDAVPGADGATWSASTYEEFEESITSLGDKLIGRLGGSTDDGSSPATTAAATSAASTSATAPVSTSVDDGGNDDCSWSGHCEGATCSSYDDCSDDLVCTNSVCTSA</sequence>
<comment type="function">
    <text evidence="10">Chitosanase catalyzing the endo-type cleavage of chitosan, the deacylated form of chitin. Chitosanase may be crucial in the degradation of the deacetylated portion of chitin in the fungal cell wall.</text>
</comment>
<evidence type="ECO:0000256" key="5">
    <source>
        <dbReference type="ARBA" id="ARBA00022729"/>
    </source>
</evidence>
<dbReference type="EMBL" id="JAANBB010000381">
    <property type="protein sequence ID" value="KAF7543226.1"/>
    <property type="molecule type" value="Genomic_DNA"/>
</dbReference>
<evidence type="ECO:0000256" key="8">
    <source>
        <dbReference type="ARBA" id="ARBA00023295"/>
    </source>
</evidence>
<evidence type="ECO:0000313" key="13">
    <source>
        <dbReference type="Proteomes" id="UP000722485"/>
    </source>
</evidence>
<evidence type="ECO:0000256" key="2">
    <source>
        <dbReference type="ARBA" id="ARBA00004613"/>
    </source>
</evidence>
<feature type="chain" id="PRO_5040535534" description="Endo-chitosanase" evidence="10">
    <location>
        <begin position="21"/>
        <end position="327"/>
    </location>
</feature>
<keyword evidence="5 10" id="KW-0732">Signal</keyword>
<dbReference type="GO" id="GO:0016977">
    <property type="term" value="F:chitosanase activity"/>
    <property type="evidence" value="ECO:0007669"/>
    <property type="project" value="UniProtKB-EC"/>
</dbReference>
<evidence type="ECO:0000313" key="12">
    <source>
        <dbReference type="EMBL" id="KAF7543226.1"/>
    </source>
</evidence>
<evidence type="ECO:0000256" key="9">
    <source>
        <dbReference type="ARBA" id="ARBA00023326"/>
    </source>
</evidence>
<evidence type="ECO:0000256" key="11">
    <source>
        <dbReference type="SAM" id="MobiDB-lite"/>
    </source>
</evidence>
<dbReference type="Proteomes" id="UP000722485">
    <property type="component" value="Unassembled WGS sequence"/>
</dbReference>
<proteinExistence type="inferred from homology"/>
<dbReference type="GO" id="GO:0000272">
    <property type="term" value="P:polysaccharide catabolic process"/>
    <property type="evidence" value="ECO:0007669"/>
    <property type="project" value="UniProtKB-KW"/>
</dbReference>
<comment type="subcellular location">
    <subcellularLocation>
        <location evidence="2 10">Secreted</location>
    </subcellularLocation>
</comment>
<dbReference type="Pfam" id="PF07335">
    <property type="entry name" value="Glyco_hydro_75"/>
    <property type="match status" value="1"/>
</dbReference>
<dbReference type="PANTHER" id="PTHR42061">
    <property type="entry name" value="ENDO-CHITOSANASE"/>
    <property type="match status" value="1"/>
</dbReference>
<dbReference type="PANTHER" id="PTHR42061:SF6">
    <property type="entry name" value="ENDO-CHITOSANASE"/>
    <property type="match status" value="1"/>
</dbReference>
<keyword evidence="4" id="KW-0964">Secreted</keyword>